<evidence type="ECO:0000259" key="6">
    <source>
        <dbReference type="Pfam" id="PF04357"/>
    </source>
</evidence>
<proteinExistence type="predicted"/>
<dbReference type="PANTHER" id="PTHR36985:SF1">
    <property type="entry name" value="TRANSLOCATION AND ASSEMBLY MODULE SUBUNIT TAMB"/>
    <property type="match status" value="1"/>
</dbReference>
<dbReference type="Proteomes" id="UP001419910">
    <property type="component" value="Unassembled WGS sequence"/>
</dbReference>
<keyword evidence="2 5" id="KW-0812">Transmembrane</keyword>
<dbReference type="RefSeq" id="WP_343890122.1">
    <property type="nucleotide sequence ID" value="NZ_BAAAEH010000029.1"/>
</dbReference>
<evidence type="ECO:0000256" key="2">
    <source>
        <dbReference type="ARBA" id="ARBA00022692"/>
    </source>
</evidence>
<keyword evidence="8" id="KW-1185">Reference proteome</keyword>
<evidence type="ECO:0000256" key="1">
    <source>
        <dbReference type="ARBA" id="ARBA00004167"/>
    </source>
</evidence>
<evidence type="ECO:0000256" key="3">
    <source>
        <dbReference type="ARBA" id="ARBA00022989"/>
    </source>
</evidence>
<accession>A0ABU9Y8C9</accession>
<organism evidence="7 8">
    <name type="scientific">Sphingomonas oligophenolica</name>
    <dbReference type="NCBI Taxonomy" id="301154"/>
    <lineage>
        <taxon>Bacteria</taxon>
        <taxon>Pseudomonadati</taxon>
        <taxon>Pseudomonadota</taxon>
        <taxon>Alphaproteobacteria</taxon>
        <taxon>Sphingomonadales</taxon>
        <taxon>Sphingomonadaceae</taxon>
        <taxon>Sphingomonas</taxon>
    </lineage>
</organism>
<dbReference type="PANTHER" id="PTHR36985">
    <property type="entry name" value="TRANSLOCATION AND ASSEMBLY MODULE SUBUNIT TAMB"/>
    <property type="match status" value="1"/>
</dbReference>
<gene>
    <name evidence="7" type="ORF">ABC974_20670</name>
</gene>
<evidence type="ECO:0000313" key="8">
    <source>
        <dbReference type="Proteomes" id="UP001419910"/>
    </source>
</evidence>
<protein>
    <submittedName>
        <fullName evidence="7">Translocation/assembly module TamB domain-containing protein</fullName>
    </submittedName>
</protein>
<dbReference type="InterPro" id="IPR007452">
    <property type="entry name" value="TamB_C"/>
</dbReference>
<reference evidence="7 8" key="1">
    <citation type="submission" date="2024-05" db="EMBL/GenBank/DDBJ databases">
        <authorList>
            <person name="Liu Q."/>
            <person name="Xin Y.-H."/>
        </authorList>
    </citation>
    <scope>NUCLEOTIDE SEQUENCE [LARGE SCALE GENOMIC DNA]</scope>
    <source>
        <strain evidence="7 8">CGMCC 1.10181</strain>
    </source>
</reference>
<dbReference type="EMBL" id="JBDIME010000023">
    <property type="protein sequence ID" value="MEN2792055.1"/>
    <property type="molecule type" value="Genomic_DNA"/>
</dbReference>
<evidence type="ECO:0000256" key="5">
    <source>
        <dbReference type="SAM" id="Phobius"/>
    </source>
</evidence>
<evidence type="ECO:0000256" key="4">
    <source>
        <dbReference type="ARBA" id="ARBA00023136"/>
    </source>
</evidence>
<feature type="transmembrane region" description="Helical" evidence="5">
    <location>
        <begin position="23"/>
        <end position="42"/>
    </location>
</feature>
<keyword evidence="4 5" id="KW-0472">Membrane</keyword>
<dbReference type="Pfam" id="PF04357">
    <property type="entry name" value="TamB"/>
    <property type="match status" value="1"/>
</dbReference>
<comment type="caution">
    <text evidence="7">The sequence shown here is derived from an EMBL/GenBank/DDBJ whole genome shotgun (WGS) entry which is preliminary data.</text>
</comment>
<sequence length="1397" mass="144188">MADETDSSAVAAQPALARRIAKWAGIAVAAMLALVALALLAIDTGPGRRFLVDRLSGYETASGLKVEFSRLDGSLYGKLTIRDLRISDSKGVFATAPQIDLDWRPFAFIRNHVDVRTASAPLITLARLPALKPVPSNPNAPTLPDLDIDIGRLEIARLVLGAPVTGTRRVMTLDGDAHIADGRAQIHGNAAALDAGDRLALTLDAVPDQDRLILDARLVAPTGGIIAGMAGLTRPLIVQIAGRGSWSSWQGSARARLGGQPLADLDLNARSGTFAVRGPLHPGLIMAGPVARLTAPSLIVDLTTTLARRRADTHMTLRSDALAVTANGLLDLANSRFGGVQVDAQLLTPGSIAPNLKGSGVRASLRLDGAFARPVVDYKISAAALGFDKTVVQGLYAEGRARVDADRILIPVTARIARVTGLNAAVGGLLTNVAVNGDLAINGHTILSDNLRIRSPQIDATAIIVADLSTGIYRGGLKGRVNNYRIQGVGIINLTTDMKLVTVPSGGFGLQGHFGFVTARIDNATAANFLGGRTVVTGDIGYDPKGVVAIRNLRVAAPSFHLAGGQGSYRPDGSIAFIAQGNSAQYGPLAVMVSGTVDRPLVRLRASRPNVGVQLSDVEAIVSGTAAGYAVTAHGGSPYGPFDADILVRTGGGPLTIDVHKAHFAGILFAGLVRQGPAGPFVGNLTANGSGVTGVVTLAAVGSVQSARISARANGAHIPGQAGLVIDRAIIEATATLYPRTPEIVADIQLAGVRQGGFTLQAARAKVNYRGGRGAAQLVASGDSGAAFRIAANALLSPDLYRVAAQGQVGAIPFHLAQPASIRVANGSYTLLPVAIVTPNGQMRVAGRYGATLELQSRFDNVDLAILNSFAAGAGVGGRATGSLDFMQAGSGFPRADLRLEVHGFTRSGAAIVSTPVDIAALGTLRPEGGTLAALIRRGGAVIGRAQLRLQPVGGGAWTTALANAPLGGGIRYNGPADVLWSLAGIADQQLSGPIGIAADFSGRMSSPQLSGVVRANALAYDNETYGTRITAIRLTGRFTNDRLEISEFTGRAGSGTVSAHGSVGFGADSGFPIDVSATLDKAQLARSDALGATVSGTLAIANSKANGASISGDLRLPEIRYAIVRQGVAEIRELQGVRRKGTTRAQAAQQAAAAAPPGLFKLDLHIRADNRLFVSGMGLDSEWSANLRVRGTSAAPEVVGNVNLVRGTYNFAGKRFELDSTSVIRFEGGQVSNPTLSMTATATLSGTAITINIAGRAQNPQITLTSSPSLPQDELLSRILFGDSITSLTPTQAIQLAAALNSLRGSGGGLNPLGKLRSATGVDRLEVLGADEVTGRGTAVAAGKYISNNIYVEIVTDTRGFTATQLEIALSKTLSILSQTGGSNGTALNLRYSKDY</sequence>
<feature type="domain" description="Translocation and assembly module TamB C-terminal" evidence="6">
    <location>
        <begin position="1049"/>
        <end position="1397"/>
    </location>
</feature>
<evidence type="ECO:0000313" key="7">
    <source>
        <dbReference type="EMBL" id="MEN2792055.1"/>
    </source>
</evidence>
<name>A0ABU9Y8C9_9SPHN</name>
<comment type="subcellular location">
    <subcellularLocation>
        <location evidence="1">Membrane</location>
        <topology evidence="1">Single-pass membrane protein</topology>
    </subcellularLocation>
</comment>
<keyword evidence="3 5" id="KW-1133">Transmembrane helix</keyword>